<dbReference type="HAMAP" id="MF_00913">
    <property type="entry name" value="PGT_FtsW_proteobact"/>
    <property type="match status" value="1"/>
</dbReference>
<keyword evidence="6 17" id="KW-0328">Glycosyltransferase</keyword>
<dbReference type="PROSITE" id="PS00428">
    <property type="entry name" value="FTSW_RODA_SPOVE"/>
    <property type="match status" value="1"/>
</dbReference>
<accession>A0A191ZKQ4</accession>
<evidence type="ECO:0000256" key="5">
    <source>
        <dbReference type="ARBA" id="ARBA00022618"/>
    </source>
</evidence>
<feature type="transmembrane region" description="Helical" evidence="17">
    <location>
        <begin position="339"/>
        <end position="358"/>
    </location>
</feature>
<protein>
    <recommendedName>
        <fullName evidence="17">Probable peptidoglycan glycosyltransferase FtsW</fullName>
        <shortName evidence="17">PGT</shortName>
        <ecNumber evidence="17">2.4.99.28</ecNumber>
    </recommendedName>
    <alternativeName>
        <fullName evidence="17">Cell division protein FtsW</fullName>
    </alternativeName>
    <alternativeName>
        <fullName evidence="17">Cell wall polymerase</fullName>
    </alternativeName>
    <alternativeName>
        <fullName evidence="17">Peptidoglycan polymerase</fullName>
        <shortName evidence="17">PG polymerase</shortName>
    </alternativeName>
</protein>
<feature type="transmembrane region" description="Helical" evidence="17">
    <location>
        <begin position="183"/>
        <end position="203"/>
    </location>
</feature>
<evidence type="ECO:0000256" key="9">
    <source>
        <dbReference type="ARBA" id="ARBA00022960"/>
    </source>
</evidence>
<evidence type="ECO:0000256" key="13">
    <source>
        <dbReference type="ARBA" id="ARBA00023306"/>
    </source>
</evidence>
<dbReference type="NCBIfam" id="TIGR02614">
    <property type="entry name" value="ftsW"/>
    <property type="match status" value="1"/>
</dbReference>
<dbReference type="GO" id="GO:0071555">
    <property type="term" value="P:cell wall organization"/>
    <property type="evidence" value="ECO:0007669"/>
    <property type="project" value="UniProtKB-KW"/>
</dbReference>
<keyword evidence="9 17" id="KW-0133">Cell shape</keyword>
<keyword evidence="11 17" id="KW-1133">Transmembrane helix</keyword>
<gene>
    <name evidence="17" type="primary">ftsW</name>
    <name evidence="18" type="ORF">A9404_11645</name>
</gene>
<dbReference type="EC" id="2.4.99.28" evidence="17"/>
<keyword evidence="14 17" id="KW-0961">Cell wall biogenesis/degradation</keyword>
<dbReference type="EMBL" id="CP016027">
    <property type="protein sequence ID" value="ANJ68459.1"/>
    <property type="molecule type" value="Genomic_DNA"/>
</dbReference>
<proteinExistence type="inferred from homology"/>
<dbReference type="InterPro" id="IPR018365">
    <property type="entry name" value="Cell_cycle_FtsW-rel_CS"/>
</dbReference>
<dbReference type="InterPro" id="IPR001182">
    <property type="entry name" value="FtsW/RodA"/>
</dbReference>
<keyword evidence="10 17" id="KW-0573">Peptidoglycan synthesis</keyword>
<evidence type="ECO:0000256" key="4">
    <source>
        <dbReference type="ARBA" id="ARBA00022519"/>
    </source>
</evidence>
<comment type="catalytic activity">
    <reaction evidence="16 17">
        <text>[GlcNAc-(1-&gt;4)-Mur2Ac(oyl-L-Ala-gamma-D-Glu-L-Lys-D-Ala-D-Ala)](n)-di-trans,octa-cis-undecaprenyl diphosphate + beta-D-GlcNAc-(1-&gt;4)-Mur2Ac(oyl-L-Ala-gamma-D-Glu-L-Lys-D-Ala-D-Ala)-di-trans,octa-cis-undecaprenyl diphosphate = [GlcNAc-(1-&gt;4)-Mur2Ac(oyl-L-Ala-gamma-D-Glu-L-Lys-D-Ala-D-Ala)](n+1)-di-trans,octa-cis-undecaprenyl diphosphate + di-trans,octa-cis-undecaprenyl diphosphate + H(+)</text>
        <dbReference type="Rhea" id="RHEA:23708"/>
        <dbReference type="Rhea" id="RHEA-COMP:9602"/>
        <dbReference type="Rhea" id="RHEA-COMP:9603"/>
        <dbReference type="ChEBI" id="CHEBI:15378"/>
        <dbReference type="ChEBI" id="CHEBI:58405"/>
        <dbReference type="ChEBI" id="CHEBI:60033"/>
        <dbReference type="ChEBI" id="CHEBI:78435"/>
        <dbReference type="EC" id="2.4.99.28"/>
    </reaction>
</comment>
<evidence type="ECO:0000256" key="3">
    <source>
        <dbReference type="ARBA" id="ARBA00022475"/>
    </source>
</evidence>
<reference evidence="18 19" key="1">
    <citation type="submission" date="2016-06" db="EMBL/GenBank/DDBJ databases">
        <title>Insight into the functional genes involving in sulfur oxidation in Pearl River water.</title>
        <authorList>
            <person name="Luo J."/>
            <person name="Tan X."/>
            <person name="Lin W."/>
        </authorList>
    </citation>
    <scope>NUCLEOTIDE SEQUENCE [LARGE SCALE GENOMIC DNA]</scope>
    <source>
        <strain evidence="18 19">LS2</strain>
    </source>
</reference>
<feature type="transmembrane region" description="Helical" evidence="17">
    <location>
        <begin position="37"/>
        <end position="59"/>
    </location>
</feature>
<dbReference type="STRING" id="1860122.A9404_11645"/>
<dbReference type="PANTHER" id="PTHR30474:SF2">
    <property type="entry name" value="PEPTIDOGLYCAN GLYCOSYLTRANSFERASE FTSW-RELATED"/>
    <property type="match status" value="1"/>
</dbReference>
<dbReference type="GO" id="GO:0043093">
    <property type="term" value="P:FtsZ-dependent cytokinesis"/>
    <property type="evidence" value="ECO:0007669"/>
    <property type="project" value="UniProtKB-UniRule"/>
</dbReference>
<evidence type="ECO:0000256" key="15">
    <source>
        <dbReference type="ARBA" id="ARBA00038053"/>
    </source>
</evidence>
<keyword evidence="8 17" id="KW-0812">Transmembrane</keyword>
<keyword evidence="4 17" id="KW-0997">Cell inner membrane</keyword>
<evidence type="ECO:0000256" key="6">
    <source>
        <dbReference type="ARBA" id="ARBA00022676"/>
    </source>
</evidence>
<evidence type="ECO:0000256" key="12">
    <source>
        <dbReference type="ARBA" id="ARBA00023136"/>
    </source>
</evidence>
<dbReference type="GO" id="GO:0009252">
    <property type="term" value="P:peptidoglycan biosynthetic process"/>
    <property type="evidence" value="ECO:0007669"/>
    <property type="project" value="UniProtKB-UniRule"/>
</dbReference>
<dbReference type="GO" id="GO:0015648">
    <property type="term" value="F:lipid-linked peptidoglycan transporter activity"/>
    <property type="evidence" value="ECO:0007669"/>
    <property type="project" value="TreeGrafter"/>
</dbReference>
<name>A0A191ZKQ4_9GAMM</name>
<keyword evidence="3 17" id="KW-1003">Cell membrane</keyword>
<comment type="pathway">
    <text evidence="2 17">Cell wall biogenesis; peptidoglycan biosynthesis.</text>
</comment>
<feature type="transmembrane region" description="Helical" evidence="17">
    <location>
        <begin position="136"/>
        <end position="153"/>
    </location>
</feature>
<feature type="transmembrane region" description="Helical" evidence="17">
    <location>
        <begin position="159"/>
        <end position="176"/>
    </location>
</feature>
<dbReference type="GO" id="GO:0005886">
    <property type="term" value="C:plasma membrane"/>
    <property type="evidence" value="ECO:0007669"/>
    <property type="project" value="UniProtKB-SubCell"/>
</dbReference>
<comment type="function">
    <text evidence="17">Peptidoglycan polymerase that is essential for cell division.</text>
</comment>
<evidence type="ECO:0000256" key="8">
    <source>
        <dbReference type="ARBA" id="ARBA00022692"/>
    </source>
</evidence>
<keyword evidence="7 17" id="KW-0808">Transferase</keyword>
<evidence type="ECO:0000313" key="18">
    <source>
        <dbReference type="EMBL" id="ANJ68459.1"/>
    </source>
</evidence>
<evidence type="ECO:0000256" key="17">
    <source>
        <dbReference type="HAMAP-Rule" id="MF_00913"/>
    </source>
</evidence>
<dbReference type="GO" id="GO:0032153">
    <property type="term" value="C:cell division site"/>
    <property type="evidence" value="ECO:0007669"/>
    <property type="project" value="UniProtKB-UniRule"/>
</dbReference>
<dbReference type="GO" id="GO:0008360">
    <property type="term" value="P:regulation of cell shape"/>
    <property type="evidence" value="ECO:0007669"/>
    <property type="project" value="UniProtKB-KW"/>
</dbReference>
<dbReference type="AlphaFoldDB" id="A0A191ZKQ4"/>
<organism evidence="18 19">
    <name type="scientific">Halothiobacillus diazotrophicus</name>
    <dbReference type="NCBI Taxonomy" id="1860122"/>
    <lineage>
        <taxon>Bacteria</taxon>
        <taxon>Pseudomonadati</taxon>
        <taxon>Pseudomonadota</taxon>
        <taxon>Gammaproteobacteria</taxon>
        <taxon>Chromatiales</taxon>
        <taxon>Halothiobacillaceae</taxon>
        <taxon>Halothiobacillus</taxon>
    </lineage>
</organism>
<dbReference type="InterPro" id="IPR013437">
    <property type="entry name" value="FtsW"/>
</dbReference>
<comment type="subcellular location">
    <subcellularLocation>
        <location evidence="17">Cell inner membrane</location>
        <topology evidence="17">Multi-pass membrane protein</topology>
    </subcellularLocation>
    <subcellularLocation>
        <location evidence="1">Cell membrane</location>
        <topology evidence="1">Multi-pass membrane protein</topology>
    </subcellularLocation>
    <text evidence="17">Localizes to the division septum.</text>
</comment>
<dbReference type="Pfam" id="PF01098">
    <property type="entry name" value="FTSW_RODA_SPOVE"/>
    <property type="match status" value="1"/>
</dbReference>
<dbReference type="KEGG" id="haz:A9404_11645"/>
<evidence type="ECO:0000256" key="11">
    <source>
        <dbReference type="ARBA" id="ARBA00022989"/>
    </source>
</evidence>
<feature type="transmembrane region" description="Helical" evidence="17">
    <location>
        <begin position="300"/>
        <end position="319"/>
    </location>
</feature>
<evidence type="ECO:0000256" key="1">
    <source>
        <dbReference type="ARBA" id="ARBA00004651"/>
    </source>
</evidence>
<dbReference type="PANTHER" id="PTHR30474">
    <property type="entry name" value="CELL CYCLE PROTEIN"/>
    <property type="match status" value="1"/>
</dbReference>
<feature type="transmembrane region" description="Helical" evidence="17">
    <location>
        <begin position="71"/>
        <end position="92"/>
    </location>
</feature>
<keyword evidence="13 17" id="KW-0131">Cell cycle</keyword>
<keyword evidence="5 17" id="KW-0132">Cell division</keyword>
<evidence type="ECO:0000256" key="10">
    <source>
        <dbReference type="ARBA" id="ARBA00022984"/>
    </source>
</evidence>
<sequence>MRIDPILLVAVLALLAWGLVMVMSASAELGERFGNPFYFVIRQSVAIVIGVVLVMTVFLRQPIARWVEFKSVILIGSLLLLVVVMIPGIGHSVNGANRWIPLGPVNIQASEFARQGFILWMAGYIATHTIKLQNRITGMFGPALVIGLASFLLLMQPDFGTTAVLATTLFAMAWLARAQWQMMVGSTAILGFLGVIVVLSQQYRVERLLSFSNPFADPFGHGYQLANALIAIGTGGVFGRGLGESVQKLSYLPEAHTDFIFAVLAEELGLVGVICLLALYGVIVWRGFVIAGMAWREHQIAGAALAWGISFWFGMQALINMGVNMGVLPTKGLTLPLMSYGGSAIIVAIISLGLLMRVHHEAALVMEMRASVASRRRQKVTMEQTQEVFS</sequence>
<evidence type="ECO:0000256" key="16">
    <source>
        <dbReference type="ARBA" id="ARBA00049902"/>
    </source>
</evidence>
<keyword evidence="12 17" id="KW-0472">Membrane</keyword>
<evidence type="ECO:0000313" key="19">
    <source>
        <dbReference type="Proteomes" id="UP000078596"/>
    </source>
</evidence>
<evidence type="ECO:0000256" key="7">
    <source>
        <dbReference type="ARBA" id="ARBA00022679"/>
    </source>
</evidence>
<dbReference type="Proteomes" id="UP000078596">
    <property type="component" value="Chromosome"/>
</dbReference>
<comment type="similarity">
    <text evidence="15 17">Belongs to the SEDS family. FtsW subfamily.</text>
</comment>
<dbReference type="UniPathway" id="UPA00219"/>
<feature type="transmembrane region" description="Helical" evidence="17">
    <location>
        <begin position="268"/>
        <end position="288"/>
    </location>
</feature>
<evidence type="ECO:0000256" key="14">
    <source>
        <dbReference type="ARBA" id="ARBA00023316"/>
    </source>
</evidence>
<dbReference type="GO" id="GO:0008955">
    <property type="term" value="F:peptidoglycan glycosyltransferase activity"/>
    <property type="evidence" value="ECO:0007669"/>
    <property type="project" value="UniProtKB-UniRule"/>
</dbReference>
<evidence type="ECO:0000256" key="2">
    <source>
        <dbReference type="ARBA" id="ARBA00004752"/>
    </source>
</evidence>
<keyword evidence="19" id="KW-1185">Reference proteome</keyword>